<evidence type="ECO:0000256" key="2">
    <source>
        <dbReference type="SAM" id="MobiDB-lite"/>
    </source>
</evidence>
<keyword evidence="6" id="KW-1185">Reference proteome</keyword>
<feature type="compositionally biased region" description="Polar residues" evidence="2">
    <location>
        <begin position="38"/>
        <end position="51"/>
    </location>
</feature>
<feature type="signal peptide" evidence="3">
    <location>
        <begin position="1"/>
        <end position="22"/>
    </location>
</feature>
<feature type="domain" description="DUF4352" evidence="4">
    <location>
        <begin position="66"/>
        <end position="164"/>
    </location>
</feature>
<evidence type="ECO:0000313" key="6">
    <source>
        <dbReference type="Proteomes" id="UP001236652"/>
    </source>
</evidence>
<sequence length="192" mass="21712">MMKKTIKIIVLLVLIAVLSACNNQSENETTSDAKDSSDQTTTQPDNEESNQLIEIGETHNFETTLGSYKMNLKNVVEKKVVDSEESMNGEFIIPEFSIENTGDKAVKVESIFSTFDIKTPLIMISQTRVIGDQKDWWTKEIQPGETLNGKVYYDMKAGKTYEIKSRYVTADMEGTKTLGWKFSNEEVEKDAE</sequence>
<organism evidence="5 6">
    <name type="scientific">Pontibacillus chungwhensis</name>
    <dbReference type="NCBI Taxonomy" id="265426"/>
    <lineage>
        <taxon>Bacteria</taxon>
        <taxon>Bacillati</taxon>
        <taxon>Bacillota</taxon>
        <taxon>Bacilli</taxon>
        <taxon>Bacillales</taxon>
        <taxon>Bacillaceae</taxon>
        <taxon>Pontibacillus</taxon>
    </lineage>
</organism>
<dbReference type="PROSITE" id="PS51257">
    <property type="entry name" value="PROKAR_LIPOPROTEIN"/>
    <property type="match status" value="1"/>
</dbReference>
<reference evidence="5 6" key="1">
    <citation type="submission" date="2023-05" db="EMBL/GenBank/DDBJ databases">
        <title>Comparative genomics reveals the evidence of polycyclic aromatic hydrocarbons degradation in moderately halophilic genus Pontibacillus.</title>
        <authorList>
            <person name="Yang H."/>
            <person name="Qian Z."/>
        </authorList>
    </citation>
    <scope>NUCLEOTIDE SEQUENCE [LARGE SCALE GENOMIC DNA]</scope>
    <source>
        <strain evidence="6">HN14</strain>
    </source>
</reference>
<evidence type="ECO:0000256" key="3">
    <source>
        <dbReference type="SAM" id="SignalP"/>
    </source>
</evidence>
<feature type="chain" id="PRO_5046762632" evidence="3">
    <location>
        <begin position="23"/>
        <end position="192"/>
    </location>
</feature>
<dbReference type="Gene3D" id="2.60.40.1240">
    <property type="match status" value="1"/>
</dbReference>
<keyword evidence="1 3" id="KW-0732">Signal</keyword>
<dbReference type="InterPro" id="IPR029051">
    <property type="entry name" value="DUF4352"/>
</dbReference>
<feature type="region of interest" description="Disordered" evidence="2">
    <location>
        <begin position="26"/>
        <end position="51"/>
    </location>
</feature>
<evidence type="ECO:0000259" key="4">
    <source>
        <dbReference type="Pfam" id="PF11611"/>
    </source>
</evidence>
<accession>A0ABY8UT79</accession>
<name>A0ABY8UT79_9BACI</name>
<dbReference type="Pfam" id="PF11611">
    <property type="entry name" value="DUF4352"/>
    <property type="match status" value="1"/>
</dbReference>
<dbReference type="InterPro" id="IPR029050">
    <property type="entry name" value="Immunoprotect_excell_Ig-like"/>
</dbReference>
<dbReference type="Proteomes" id="UP001236652">
    <property type="component" value="Chromosome"/>
</dbReference>
<dbReference type="EMBL" id="CP126446">
    <property type="protein sequence ID" value="WIF96518.1"/>
    <property type="molecule type" value="Genomic_DNA"/>
</dbReference>
<evidence type="ECO:0000313" key="5">
    <source>
        <dbReference type="EMBL" id="WIF96518.1"/>
    </source>
</evidence>
<dbReference type="RefSeq" id="WP_231416791.1">
    <property type="nucleotide sequence ID" value="NZ_CP126446.1"/>
</dbReference>
<gene>
    <name evidence="5" type="ORF">QNI29_12230</name>
</gene>
<evidence type="ECO:0000256" key="1">
    <source>
        <dbReference type="ARBA" id="ARBA00022729"/>
    </source>
</evidence>
<protein>
    <submittedName>
        <fullName evidence="5">DUF4352 domain-containing protein</fullName>
    </submittedName>
</protein>
<proteinExistence type="predicted"/>